<dbReference type="AlphaFoldDB" id="A0A1E5R235"/>
<keyword evidence="2 5" id="KW-0812">Transmembrane</keyword>
<dbReference type="PROSITE" id="PS50895">
    <property type="entry name" value="SURF1"/>
    <property type="match status" value="1"/>
</dbReference>
<evidence type="ECO:0000256" key="2">
    <source>
        <dbReference type="ARBA" id="ARBA00022692"/>
    </source>
</evidence>
<dbReference type="STRING" id="29833.A0A1E5R235"/>
<dbReference type="InterPro" id="IPR002994">
    <property type="entry name" value="Surf1/Shy1"/>
</dbReference>
<evidence type="ECO:0000256" key="5">
    <source>
        <dbReference type="RuleBase" id="RU363076"/>
    </source>
</evidence>
<dbReference type="Pfam" id="PF02104">
    <property type="entry name" value="SURF1"/>
    <property type="match status" value="1"/>
</dbReference>
<dbReference type="GO" id="GO:0005743">
    <property type="term" value="C:mitochondrial inner membrane"/>
    <property type="evidence" value="ECO:0007669"/>
    <property type="project" value="UniProtKB-SubCell"/>
</dbReference>
<comment type="similarity">
    <text evidence="5">Belongs to the SURF1 family.</text>
</comment>
<evidence type="ECO:0000313" key="7">
    <source>
        <dbReference type="Proteomes" id="UP000095358"/>
    </source>
</evidence>
<comment type="subcellular location">
    <subcellularLocation>
        <location evidence="1">Membrane</location>
    </subcellularLocation>
    <subcellularLocation>
        <location evidence="5">Mitochondrion inner membrane</location>
        <topology evidence="5">Multi-pass membrane protein</topology>
    </subcellularLocation>
</comment>
<dbReference type="PANTHER" id="PTHR23427:SF2">
    <property type="entry name" value="SURFEIT LOCUS PROTEIN 1"/>
    <property type="match status" value="1"/>
</dbReference>
<evidence type="ECO:0000256" key="1">
    <source>
        <dbReference type="ARBA" id="ARBA00004370"/>
    </source>
</evidence>
<protein>
    <recommendedName>
        <fullName evidence="5">SURF1-like protein</fullName>
    </recommendedName>
</protein>
<comment type="function">
    <text evidence="5">Probably involved in the biogenesis of the COX complex.</text>
</comment>
<comment type="caution">
    <text evidence="6">The sequence shown here is derived from an EMBL/GenBank/DDBJ whole genome shotgun (WGS) entry which is preliminary data.</text>
</comment>
<dbReference type="CDD" id="cd06662">
    <property type="entry name" value="SURF1"/>
    <property type="match status" value="1"/>
</dbReference>
<evidence type="ECO:0000313" key="6">
    <source>
        <dbReference type="EMBL" id="OEJ80623.1"/>
    </source>
</evidence>
<dbReference type="VEuPathDB" id="FungiDB:AWRI3580_g3977"/>
<keyword evidence="5" id="KW-0496">Mitochondrion</keyword>
<name>A0A1E5R235_HANUV</name>
<sequence>MLGHKFLAKSIYKNEIALRNTKLSSFSRRLPLLSSNVLNIQKPRRSFHVSMKSLYITPKTDWVPMKTTKNYLQEMKKDEEEGTAAKIVRGIIWILLFLMPLVSLRLAIWQYERLQWKRQLITDCEERLELPPIKQDEMINNLLVGEDLEKLEYLMKNDPESFEKYVFEFNKNIEDNHIFRIMELVGEWDYSRELFLGPKVKNQQKGYRLFCPLILRGGEHDGQRLFIERGWVSERNVVPYQRSLRHLSCPEGIVKIKCFMKFSKPLSHGQLRRHDKTSRNWQVLDLPDMLSEANCCIPLYCQQISDAYDHEYVITKITDISGGNTINFNEDQTKLKKFFNWLLRRNTTPVQISTENTGKSETAGKIIETKDIANHSVEYDTNQFISAGVPVGESATLNLSNSHFQYMVTWALLAAASGVALVVFISRQRKTGLVKVQDIKKYKESRSKRIFG</sequence>
<dbReference type="Proteomes" id="UP000095358">
    <property type="component" value="Unassembled WGS sequence"/>
</dbReference>
<feature type="transmembrane region" description="Helical" evidence="5">
    <location>
        <begin position="404"/>
        <end position="425"/>
    </location>
</feature>
<evidence type="ECO:0000256" key="4">
    <source>
        <dbReference type="ARBA" id="ARBA00023136"/>
    </source>
</evidence>
<proteinExistence type="inferred from homology"/>
<keyword evidence="5" id="KW-0999">Mitochondrion inner membrane</keyword>
<accession>A0A1E5R235</accession>
<keyword evidence="3 5" id="KW-1133">Transmembrane helix</keyword>
<feature type="transmembrane region" description="Helical" evidence="5">
    <location>
        <begin position="91"/>
        <end position="111"/>
    </location>
</feature>
<keyword evidence="4 5" id="KW-0472">Membrane</keyword>
<dbReference type="EMBL" id="LPNN01000011">
    <property type="protein sequence ID" value="OEJ80623.1"/>
    <property type="molecule type" value="Genomic_DNA"/>
</dbReference>
<dbReference type="GO" id="GO:0033617">
    <property type="term" value="P:mitochondrial respiratory chain complex IV assembly"/>
    <property type="evidence" value="ECO:0007669"/>
    <property type="project" value="TreeGrafter"/>
</dbReference>
<dbReference type="PANTHER" id="PTHR23427">
    <property type="entry name" value="SURFEIT LOCUS PROTEIN"/>
    <property type="match status" value="1"/>
</dbReference>
<evidence type="ECO:0000256" key="3">
    <source>
        <dbReference type="ARBA" id="ARBA00022989"/>
    </source>
</evidence>
<dbReference type="InterPro" id="IPR045214">
    <property type="entry name" value="Surf1/Surf4"/>
</dbReference>
<organism evidence="6 7">
    <name type="scientific">Hanseniaspora uvarum</name>
    <name type="common">Yeast</name>
    <name type="synonym">Kloeckera apiculata</name>
    <dbReference type="NCBI Taxonomy" id="29833"/>
    <lineage>
        <taxon>Eukaryota</taxon>
        <taxon>Fungi</taxon>
        <taxon>Dikarya</taxon>
        <taxon>Ascomycota</taxon>
        <taxon>Saccharomycotina</taxon>
        <taxon>Saccharomycetes</taxon>
        <taxon>Saccharomycodales</taxon>
        <taxon>Saccharomycodaceae</taxon>
        <taxon>Hanseniaspora</taxon>
    </lineage>
</organism>
<dbReference type="OrthoDB" id="10040024at2759"/>
<gene>
    <name evidence="6" type="ORF">AWRI3580_g3977</name>
</gene>
<reference evidence="7" key="1">
    <citation type="journal article" date="2016" name="Genome Announc.">
        <title>Genome sequences of three species of Hanseniaspora isolated from spontaneous wine fermentations.</title>
        <authorList>
            <person name="Sternes P.R."/>
            <person name="Lee D."/>
            <person name="Kutyna D.R."/>
            <person name="Borneman A.R."/>
        </authorList>
    </citation>
    <scope>NUCLEOTIDE SEQUENCE [LARGE SCALE GENOMIC DNA]</scope>
    <source>
        <strain evidence="7">AWRI3580</strain>
    </source>
</reference>
<keyword evidence="7" id="KW-1185">Reference proteome</keyword>